<feature type="domain" description="YtkA-like" evidence="2">
    <location>
        <begin position="41"/>
        <end position="119"/>
    </location>
</feature>
<proteinExistence type="predicted"/>
<organism evidence="3 4">
    <name type="scientific">Laceyella putida</name>
    <dbReference type="NCBI Taxonomy" id="110101"/>
    <lineage>
        <taxon>Bacteria</taxon>
        <taxon>Bacillati</taxon>
        <taxon>Bacillota</taxon>
        <taxon>Bacilli</taxon>
        <taxon>Bacillales</taxon>
        <taxon>Thermoactinomycetaceae</taxon>
        <taxon>Laceyella</taxon>
    </lineage>
</organism>
<dbReference type="RefSeq" id="WP_379866750.1">
    <property type="nucleotide sequence ID" value="NZ_JBHTBW010000058.1"/>
</dbReference>
<dbReference type="Proteomes" id="UP001596500">
    <property type="component" value="Unassembled WGS sequence"/>
</dbReference>
<keyword evidence="4" id="KW-1185">Reference proteome</keyword>
<sequence>MKRQTAMFLVGLLSVFGLLTACNLNTDQAQHHQHHGQNPQPTQLTITFKTNPTHPSKGESVKLISNITANKLPVGDAKVEFEVWKQGNKHEMIPAKKEKDGVYQAARAFKEDGQHVVVVHVTTPATHQMINATFVVGDPNASDGHASNGHHNDSGLHLHIEAPDEAKAGAQVAIIGHVTKENKPFADADVQFEYWKEGNSKHAFSDTAETKDGRYETRLSFPEPGTYQIKLHVEKGKVHDHTERTITIK</sequence>
<reference evidence="4" key="1">
    <citation type="journal article" date="2019" name="Int. J. Syst. Evol. Microbiol.">
        <title>The Global Catalogue of Microorganisms (GCM) 10K type strain sequencing project: providing services to taxonomists for standard genome sequencing and annotation.</title>
        <authorList>
            <consortium name="The Broad Institute Genomics Platform"/>
            <consortium name="The Broad Institute Genome Sequencing Center for Infectious Disease"/>
            <person name="Wu L."/>
            <person name="Ma J."/>
        </authorList>
    </citation>
    <scope>NUCLEOTIDE SEQUENCE [LARGE SCALE GENOMIC DNA]</scope>
    <source>
        <strain evidence="4">CGMCC 1.12942</strain>
    </source>
</reference>
<name>A0ABW2RNT8_9BACL</name>
<feature type="chain" id="PRO_5045497060" evidence="1">
    <location>
        <begin position="22"/>
        <end position="249"/>
    </location>
</feature>
<evidence type="ECO:0000259" key="2">
    <source>
        <dbReference type="Pfam" id="PF13115"/>
    </source>
</evidence>
<keyword evidence="1" id="KW-0732">Signal</keyword>
<protein>
    <submittedName>
        <fullName evidence="3">FixH family protein</fullName>
    </submittedName>
</protein>
<feature type="domain" description="YtkA-like" evidence="2">
    <location>
        <begin position="152"/>
        <end position="232"/>
    </location>
</feature>
<evidence type="ECO:0000256" key="1">
    <source>
        <dbReference type="SAM" id="SignalP"/>
    </source>
</evidence>
<dbReference type="PROSITE" id="PS51257">
    <property type="entry name" value="PROKAR_LIPOPROTEIN"/>
    <property type="match status" value="1"/>
</dbReference>
<feature type="signal peptide" evidence="1">
    <location>
        <begin position="1"/>
        <end position="21"/>
    </location>
</feature>
<evidence type="ECO:0000313" key="3">
    <source>
        <dbReference type="EMBL" id="MFC7442706.1"/>
    </source>
</evidence>
<dbReference type="InterPro" id="IPR032693">
    <property type="entry name" value="YtkA-like_dom"/>
</dbReference>
<comment type="caution">
    <text evidence="3">The sequence shown here is derived from an EMBL/GenBank/DDBJ whole genome shotgun (WGS) entry which is preliminary data.</text>
</comment>
<dbReference type="Pfam" id="PF13115">
    <property type="entry name" value="YtkA"/>
    <property type="match status" value="2"/>
</dbReference>
<gene>
    <name evidence="3" type="ORF">ACFQNG_16650</name>
</gene>
<evidence type="ECO:0000313" key="4">
    <source>
        <dbReference type="Proteomes" id="UP001596500"/>
    </source>
</evidence>
<dbReference type="EMBL" id="JBHTBW010000058">
    <property type="protein sequence ID" value="MFC7442706.1"/>
    <property type="molecule type" value="Genomic_DNA"/>
</dbReference>
<accession>A0ABW2RNT8</accession>